<proteinExistence type="predicted"/>
<feature type="transmembrane region" description="Helical" evidence="11">
    <location>
        <begin position="231"/>
        <end position="253"/>
    </location>
</feature>
<evidence type="ECO:0000256" key="1">
    <source>
        <dbReference type="ARBA" id="ARBA00004651"/>
    </source>
</evidence>
<dbReference type="OrthoDB" id="9783707at2"/>
<dbReference type="InterPro" id="IPR037185">
    <property type="entry name" value="EmrE-like"/>
</dbReference>
<gene>
    <name evidence="13" type="ORF">RUE5091_00984</name>
</gene>
<keyword evidence="6 11" id="KW-0812">Transmembrane</keyword>
<feature type="transmembrane region" description="Helical" evidence="11">
    <location>
        <begin position="59"/>
        <end position="75"/>
    </location>
</feature>
<dbReference type="GO" id="GO:0022857">
    <property type="term" value="F:transmembrane transporter activity"/>
    <property type="evidence" value="ECO:0007669"/>
    <property type="project" value="InterPro"/>
</dbReference>
<dbReference type="Proteomes" id="UP000051260">
    <property type="component" value="Unassembled WGS sequence"/>
</dbReference>
<keyword evidence="10 11" id="KW-0472">Membrane</keyword>
<keyword evidence="4" id="KW-0997">Cell inner membrane</keyword>
<evidence type="ECO:0000313" key="14">
    <source>
        <dbReference type="Proteomes" id="UP000051260"/>
    </source>
</evidence>
<evidence type="ECO:0000256" key="7">
    <source>
        <dbReference type="ARBA" id="ARBA00022985"/>
    </source>
</evidence>
<feature type="domain" description="EamA" evidence="12">
    <location>
        <begin position="142"/>
        <end position="276"/>
    </location>
</feature>
<keyword evidence="14" id="KW-1185">Reference proteome</keyword>
<feature type="transmembrane region" description="Helical" evidence="11">
    <location>
        <begin position="87"/>
        <end position="108"/>
    </location>
</feature>
<keyword evidence="9" id="KW-0443">Lipid metabolism</keyword>
<dbReference type="GO" id="GO:0005886">
    <property type="term" value="C:plasma membrane"/>
    <property type="evidence" value="ECO:0007669"/>
    <property type="project" value="UniProtKB-SubCell"/>
</dbReference>
<keyword evidence="2" id="KW-1003">Cell membrane</keyword>
<dbReference type="STRING" id="1715692.RUE5091_00984"/>
<accession>A0A0P1I502</accession>
<feature type="transmembrane region" description="Helical" evidence="11">
    <location>
        <begin position="35"/>
        <end position="53"/>
    </location>
</feature>
<dbReference type="InterPro" id="IPR000390">
    <property type="entry name" value="Small_drug/metabolite_transptr"/>
</dbReference>
<dbReference type="AlphaFoldDB" id="A0A0P1I502"/>
<dbReference type="Pfam" id="PF00892">
    <property type="entry name" value="EamA"/>
    <property type="match status" value="1"/>
</dbReference>
<evidence type="ECO:0000256" key="5">
    <source>
        <dbReference type="ARBA" id="ARBA00022556"/>
    </source>
</evidence>
<feature type="transmembrane region" description="Helical" evidence="11">
    <location>
        <begin position="262"/>
        <end position="278"/>
    </location>
</feature>
<evidence type="ECO:0000256" key="3">
    <source>
        <dbReference type="ARBA" id="ARBA00022516"/>
    </source>
</evidence>
<evidence type="ECO:0000256" key="4">
    <source>
        <dbReference type="ARBA" id="ARBA00022519"/>
    </source>
</evidence>
<evidence type="ECO:0000259" key="12">
    <source>
        <dbReference type="Pfam" id="PF00892"/>
    </source>
</evidence>
<evidence type="ECO:0000313" key="13">
    <source>
        <dbReference type="EMBL" id="CUJ90106.1"/>
    </source>
</evidence>
<keyword evidence="7" id="KW-0448">Lipopolysaccharide biosynthesis</keyword>
<protein>
    <submittedName>
        <fullName evidence="13">Phosphonate utilization associated putative membrane protein</fullName>
    </submittedName>
</protein>
<dbReference type="EMBL" id="CYUD01000002">
    <property type="protein sequence ID" value="CUJ90106.1"/>
    <property type="molecule type" value="Genomic_DNA"/>
</dbReference>
<reference evidence="14" key="1">
    <citation type="submission" date="2015-09" db="EMBL/GenBank/DDBJ databases">
        <authorList>
            <person name="Rodrigo-Torres L."/>
            <person name="Arahal D.R."/>
        </authorList>
    </citation>
    <scope>NUCLEOTIDE SEQUENCE [LARGE SCALE GENOMIC DNA]</scope>
    <source>
        <strain evidence="14">CECT 5091</strain>
    </source>
</reference>
<dbReference type="PANTHER" id="PTHR30561">
    <property type="entry name" value="SMR FAMILY PROTON-DEPENDENT DRUG EFFLUX TRANSPORTER SUGE"/>
    <property type="match status" value="1"/>
</dbReference>
<feature type="transmembrane region" description="Helical" evidence="11">
    <location>
        <begin position="6"/>
        <end position="23"/>
    </location>
</feature>
<comment type="subcellular location">
    <subcellularLocation>
        <location evidence="1">Cell membrane</location>
        <topology evidence="1">Multi-pass membrane protein</topology>
    </subcellularLocation>
</comment>
<evidence type="ECO:0000256" key="10">
    <source>
        <dbReference type="ARBA" id="ARBA00023136"/>
    </source>
</evidence>
<keyword evidence="8 11" id="KW-1133">Transmembrane helix</keyword>
<sequence length="279" mass="29717">MTLFVIAIILTAAVLHAVWNAIVKTAADRTTTLGLVALGHVIPATVMIVLLPLPSAESFTYILISTVVHFGYYFMLGKAYQHGDLSVVYPIARGIVPALVSLWAMLLVGEVLPLQAWVGIALIAVGIQLSSWKALRSGVGRWALGFALGTGFCISIYSVVDGIGVRLSGNTLSYWAWGAFLHLFIAGFVGIRRRKSLAELPAKVWVIGILGGLVSMTAYGLVLYAKNFAPLGAVSALRETSVIFAALIGFVFLKEGNWMRRLGAAVLMAFGVALIGLAV</sequence>
<dbReference type="GO" id="GO:0009245">
    <property type="term" value="P:lipid A biosynthetic process"/>
    <property type="evidence" value="ECO:0007669"/>
    <property type="project" value="UniProtKB-KW"/>
</dbReference>
<feature type="transmembrane region" description="Helical" evidence="11">
    <location>
        <begin position="204"/>
        <end position="225"/>
    </location>
</feature>
<feature type="transmembrane region" description="Helical" evidence="11">
    <location>
        <begin position="142"/>
        <end position="160"/>
    </location>
</feature>
<organism evidence="13 14">
    <name type="scientific">Ruegeria denitrificans</name>
    <dbReference type="NCBI Taxonomy" id="1715692"/>
    <lineage>
        <taxon>Bacteria</taxon>
        <taxon>Pseudomonadati</taxon>
        <taxon>Pseudomonadota</taxon>
        <taxon>Alphaproteobacteria</taxon>
        <taxon>Rhodobacterales</taxon>
        <taxon>Roseobacteraceae</taxon>
        <taxon>Ruegeria</taxon>
    </lineage>
</organism>
<feature type="transmembrane region" description="Helical" evidence="11">
    <location>
        <begin position="114"/>
        <end position="135"/>
    </location>
</feature>
<evidence type="ECO:0000256" key="9">
    <source>
        <dbReference type="ARBA" id="ARBA00023098"/>
    </source>
</evidence>
<dbReference type="RefSeq" id="WP_058280725.1">
    <property type="nucleotide sequence ID" value="NZ_CYUD01000002.1"/>
</dbReference>
<keyword evidence="3" id="KW-0444">Lipid biosynthesis</keyword>
<dbReference type="PANTHER" id="PTHR30561:SF9">
    <property type="entry name" value="4-AMINO-4-DEOXY-L-ARABINOSE-PHOSPHOUNDECAPRENOL FLIPPASE SUBUNIT ARNF-RELATED"/>
    <property type="match status" value="1"/>
</dbReference>
<dbReference type="SUPFAM" id="SSF103481">
    <property type="entry name" value="Multidrug resistance efflux transporter EmrE"/>
    <property type="match status" value="2"/>
</dbReference>
<evidence type="ECO:0000256" key="11">
    <source>
        <dbReference type="SAM" id="Phobius"/>
    </source>
</evidence>
<dbReference type="Gene3D" id="1.10.3730.20">
    <property type="match status" value="1"/>
</dbReference>
<dbReference type="InterPro" id="IPR000620">
    <property type="entry name" value="EamA_dom"/>
</dbReference>
<keyword evidence="5" id="KW-0441">Lipid A biosynthesis</keyword>
<evidence type="ECO:0000256" key="2">
    <source>
        <dbReference type="ARBA" id="ARBA00022475"/>
    </source>
</evidence>
<evidence type="ECO:0000256" key="6">
    <source>
        <dbReference type="ARBA" id="ARBA00022692"/>
    </source>
</evidence>
<evidence type="ECO:0000256" key="8">
    <source>
        <dbReference type="ARBA" id="ARBA00022989"/>
    </source>
</evidence>
<name>A0A0P1I502_9RHOB</name>
<dbReference type="GO" id="GO:0009103">
    <property type="term" value="P:lipopolysaccharide biosynthetic process"/>
    <property type="evidence" value="ECO:0007669"/>
    <property type="project" value="UniProtKB-KW"/>
</dbReference>
<feature type="transmembrane region" description="Helical" evidence="11">
    <location>
        <begin position="172"/>
        <end position="192"/>
    </location>
</feature>